<dbReference type="CTD" id="54768"/>
<feature type="region of interest" description="Disordered" evidence="6">
    <location>
        <begin position="2186"/>
        <end position="2300"/>
    </location>
</feature>
<feature type="compositionally biased region" description="Basic and acidic residues" evidence="6">
    <location>
        <begin position="2369"/>
        <end position="2383"/>
    </location>
</feature>
<dbReference type="Pfam" id="PF22544">
    <property type="entry name" value="HYDIN_VesB_CFA65-like_Ig"/>
    <property type="match status" value="3"/>
</dbReference>
<organism evidence="9 10">
    <name type="scientific">Chanos chanos</name>
    <name type="common">Milkfish</name>
    <name type="synonym">Mugil chanos</name>
    <dbReference type="NCBI Taxonomy" id="29144"/>
    <lineage>
        <taxon>Eukaryota</taxon>
        <taxon>Metazoa</taxon>
        <taxon>Chordata</taxon>
        <taxon>Craniata</taxon>
        <taxon>Vertebrata</taxon>
        <taxon>Euteleostomi</taxon>
        <taxon>Actinopterygii</taxon>
        <taxon>Neopterygii</taxon>
        <taxon>Teleostei</taxon>
        <taxon>Ostariophysi</taxon>
        <taxon>Gonorynchiformes</taxon>
        <taxon>Chanidae</taxon>
        <taxon>Chanos</taxon>
    </lineage>
</organism>
<keyword evidence="4" id="KW-0969">Cilium</keyword>
<feature type="compositionally biased region" description="Basic residues" evidence="6">
    <location>
        <begin position="2357"/>
        <end position="2368"/>
    </location>
</feature>
<dbReference type="InterPro" id="IPR033305">
    <property type="entry name" value="Hydin-like"/>
</dbReference>
<dbReference type="InterPro" id="IPR033768">
    <property type="entry name" value="Hydin_ADK"/>
</dbReference>
<feature type="region of interest" description="Disordered" evidence="6">
    <location>
        <begin position="1220"/>
        <end position="1243"/>
    </location>
</feature>
<feature type="region of interest" description="Disordered" evidence="6">
    <location>
        <begin position="3575"/>
        <end position="3597"/>
    </location>
</feature>
<dbReference type="SUPFAM" id="SSF52540">
    <property type="entry name" value="P-loop containing nucleoside triphosphate hydrolases"/>
    <property type="match status" value="1"/>
</dbReference>
<feature type="compositionally biased region" description="Basic and acidic residues" evidence="6">
    <location>
        <begin position="1220"/>
        <end position="1240"/>
    </location>
</feature>
<evidence type="ECO:0000256" key="1">
    <source>
        <dbReference type="ARBA" id="ARBA00004138"/>
    </source>
</evidence>
<feature type="compositionally biased region" description="Basic and acidic residues" evidence="6">
    <location>
        <begin position="2520"/>
        <end position="2530"/>
    </location>
</feature>
<accession>A0A6J2UPI7</accession>
<dbReference type="Pfam" id="PF14874">
    <property type="entry name" value="PapD-like"/>
    <property type="match status" value="1"/>
</dbReference>
<evidence type="ECO:0000256" key="5">
    <source>
        <dbReference type="ARBA" id="ARBA00023273"/>
    </source>
</evidence>
<feature type="compositionally biased region" description="Basic and acidic residues" evidence="6">
    <location>
        <begin position="2249"/>
        <end position="2268"/>
    </location>
</feature>
<feature type="region of interest" description="Disordered" evidence="6">
    <location>
        <begin position="1446"/>
        <end position="1465"/>
    </location>
</feature>
<evidence type="ECO:0000313" key="9">
    <source>
        <dbReference type="Proteomes" id="UP000504632"/>
    </source>
</evidence>
<feature type="region of interest" description="Disordered" evidence="6">
    <location>
        <begin position="2495"/>
        <end position="2576"/>
    </location>
</feature>
<feature type="domain" description="Hydin adenylate kinase-like" evidence="7">
    <location>
        <begin position="1917"/>
        <end position="2093"/>
    </location>
</feature>
<dbReference type="RefSeq" id="XP_030621187.1">
    <property type="nucleotide sequence ID" value="XM_030765327.1"/>
</dbReference>
<dbReference type="PANTHER" id="PTHR23053">
    <property type="entry name" value="DLEC1 DELETED IN LUNG AND ESOPHAGEAL CANCER 1"/>
    <property type="match status" value="1"/>
</dbReference>
<dbReference type="Pfam" id="PF17213">
    <property type="entry name" value="Hydin_ADK"/>
    <property type="match status" value="1"/>
</dbReference>
<keyword evidence="9" id="KW-1185">Reference proteome</keyword>
<evidence type="ECO:0000259" key="8">
    <source>
        <dbReference type="Pfam" id="PF22544"/>
    </source>
</evidence>
<feature type="compositionally biased region" description="Basic and acidic residues" evidence="6">
    <location>
        <begin position="2495"/>
        <end position="2511"/>
    </location>
</feature>
<dbReference type="InParanoid" id="A0A6J2UPI7"/>
<name>A0A6J2UPI7_CHACN</name>
<feature type="compositionally biased region" description="Polar residues" evidence="6">
    <location>
        <begin position="2553"/>
        <end position="2571"/>
    </location>
</feature>
<evidence type="ECO:0000256" key="6">
    <source>
        <dbReference type="SAM" id="MobiDB-lite"/>
    </source>
</evidence>
<evidence type="ECO:0000313" key="10">
    <source>
        <dbReference type="RefSeq" id="XP_030621187.1"/>
    </source>
</evidence>
<feature type="compositionally biased region" description="Low complexity" evidence="6">
    <location>
        <begin position="2543"/>
        <end position="2552"/>
    </location>
</feature>
<comment type="subcellular location">
    <subcellularLocation>
        <location evidence="1">Cell projection</location>
        <location evidence="1">Cilium</location>
    </subcellularLocation>
    <subcellularLocation>
        <location evidence="2">Cytoplasm</location>
    </subcellularLocation>
</comment>
<dbReference type="PANTHER" id="PTHR23053:SF0">
    <property type="entry name" value="HYDROCEPHALUS-INDUCING PROTEIN HOMOLOG"/>
    <property type="match status" value="1"/>
</dbReference>
<sequence length="4938" mass="552839">MPTYKTQVFPSAPQGLSQRMSKEFKSKEVAPKLVRNEISAMRITPSVFEQEMVLSTEQRLAKTFEMHPPRILELLDMSMNTHHKFSSVDMDQALFQPYPCEIVFQNYSPSNTYNVPLALRNNDKVPRMVKVVVEESMYFQVVNPAAGCNKVAPGMVATFTVLFTPQENKDYMHRLICVTEREKFEVPIRAIGPRAILDFPDQVYFPLCPVKCMNEKILLVRNVGTCEAKFQLRTCSPFSVDPSLGTLGLGETMQITVNFLPKTSGDHYQDLVLHYHTGEDIYISLYGAAADVDVKLDQYSVTMEKTYISLASQHTVSILNKSDAIVHYHWKSFATEEEEQQHKLRLKGVREEQGDDMDEFLNACKVDPTEREHFMHLYRTFQAPHREQREERPAFCDQHILMDPLEGEIWPNCSAEVNIIFKPQEARTYQQIIYCDVTGRETRLPLHVQGEGLGPKPQFNFDVLDVGNIFIGSKHSYEVLVTNKGLIDACYRLVEPSTAMGLCFSFNPREGRVPPGACHALEVGFTSNILGVFSEEFHFIVVGSPQPAILTFKGCVVGPTFHFSVPELNFGEVSFGFPQSLTCLLHNTSLVPMTFQLRVPGDGSWQPSVTSETQMKDFSRTDWRLDNTLTLRPIEFTITPRSGTIRAMSRVSVQVTLCSNTRQDYNLALIVDVKGVGEEVLALPIKARCVVPEVVLESSELQLQQCFLDYSYEQSVKLINNSDLPACYGLLPQDDEVQPSLVYYSPHPRGVIQPHSSEQIPLVVRAKAVGKQQLTAHVAILGQQDPPLELLLSCTTEGPLVDCTPAKVDFGRIPVLTDVSRTLRLSNRSPIPGRFLAQMTKARPRWRVEPSEGIIPAEGELELNLVAHLDDTLPFQDELQLVVEFGQTYTIPVSATGKGTTIVSNRPFAPSLDLGTHFSSGPCRYHFKLTNRGRRYHQLYWSTEGFSSFRHRAHLPNDTSKDKKKRGHLAPPALEPPVFHLSPMRLDLAPGHTAAMILEGSSDCERVVQEKLVCHAIVGQQSGKECIMTVDVTCRFVSPVVDISPRQLSFYIKKAPDDVLVPKYQKLAVRNISSLALSLDLTLNEPFGLCDCSDDNSFTTSKRLSLGLEEQRELWVRFDPSCHQDSVSRVAEEVLEVRYQGHPRSDVVPLRGEVHFPNLHFSSTTLDFGCVLNLTEAKQQVTITNCSPLCVTYRWAFILDQQDFPVSKKENLKLWLKEEHMDEKNSDSENENRERGERATSHTTNKHLTVQEVFDILPTYGVLQPDESQLVSFTFFGHVGISSQVLALCEVEGGPAYEVLLRGEASQVTYTLDTTDINFGMQLFDSVAEAEITLRNTGKVGFDFTALLGEQKIDSESLSPGQPLVIPKMGHIEANSEMKLSVYYIPGVPEVFQTTFKLQVAYFEPENITVRGKGVFQRICLDLPRNLDDSKYGSLLKEARDLVERERQTEDALSRPTTGEEVQPDEDYIPTYDALLQMEVERLLVKKNAMATLDPSNHLDYRETSGSTIKWRKELNRFQLPEYILDFGFVIHGSAPTHIVRVTNTGPMPVSFRADCRPLAGTGFSTELDRVKNLPHCETETFEVRFDPRGANLDLGEISAVLPIQVVRGPAVKVLLRAVVTMPSLTVSTDTLQFDSVQCGMCQVTTVQLYNHNTVPCEWTIKEMEQPQPKIDKHVPLHLRRKARMKLRPPPVVFEAQPAEGVLFPGDRVNVQVKFSPTERKSYSQRLVVTVARSTERILLLAQGQGEEPQLEFSSFLLELGPTLPQSAGEDAEVLVHNPCPFPVEFYSLEFDTQYLEEEKILRMIKGYDEQNILLLPPRAPGETLPPELLEYYEEHCSPEKEQGRTSPHHPPDSYSGHYFFHDMQPETNDIWPEIESRVSSGVGDLEMDPVSRANARYMGIDLSPEGQAARNRRGIAIIIHGAPFSGKTPTAVALAKLYSVACLSIDAVVSEAVSSGESAACLQARELCAKAAAEHAQRKEEETALAVADAVGPGALSVEALAKHTTDSSQMKESKAVPSSASTRNKTNITGSRRRDSTQPPMVIPPHYLLSSCLLLSQEILSCLLPDELLVEILSERLQLSDCYHGVVIDGLETVYCQSISSTLQIILKAFNNRRHIYMVNRSDNYDDFKAREKAERVAEETKRRQEEEKLKLFPLEMDEEEYDNLPEDEKDRIDLKYLEELREQRKEREKEEKTQQEEYEKLREEEEMRKRSKKGKKETSKKDLSDKGSQQGHKELKEGRSMPCGTESKEVTDSPTDGTREPEDGLKRKRSKRGKPEGLDGALVLPDEEDREMSNEEDRQLLSRFRLYEQSQPQVLHVLQFWDRTQGMLLQAIPLEEQSQDVEDAAERQTPSAKNSKKDREKKKAGKERVEKDRLKADLSEVKLASPAPSQIPLSAEGTEESEKEGPEIIPLVSLPVRGKSPLSGAEILNNTQLPSLEEVLDGLGLGPKGSPIPPPTVFSVVPYPKERPLPGSQLTTNCFTFVVPSPAEDSTAEKIEADVDAPPLKEEVVSPAKGRGRKAETGRESQKDRRRTPAKKGPRSPSESLSPSLTNTGTVLSDTDMSTHTGDNQQERNQRLTTFRWIVPPNGEVPLKIWFQSSAPGKFSQTFNFEVMGTKRRYQLLCRGICAYPSINKDHKTVFAHCKRVSKPEKDIQRAYIISSGLYDFGPILCGKTRERYKERKYPENAERIVMHNNSPLDTEINFCFQHDTKAATFLLDPPSMTLKPDEKKDLTVWAYPTTLGQIEDSVVCCIKENPEPVIFRFACRGVRPELEVKQKQLHFDKILLLRRDTKNLCLSNKTPLPVAWRLIGLEALGDEFIWSQQQGIVLPNSEFTLQVHFTALKPISVKRTIRIEVSDPENILGAIHYENIQVIAEAYDVALNITLPRGENGRLDFGKFRVSKEVKLSITMKNKTKHEVAYKFLLEPTDPGMPDLNSVFTITPEKGTLQPADRPTEIHIIFSHDKEVCIRDKQILRCMVIDPNHSKDGEIIAVIPIRVSVESIFSKYSISPLSDIDFGPLVYGCRRTQTITIENKGDFEFRFSIFRTCKEPLIPPKSRGGVGKRASRECHSGKPPVSLKARQSESMLNMGTQTRVSMGVFTLSPCSGVLGPRSSQVVTVECLANQAGRWLECLTVDVTDRDPSDHPDGIPYRLIADVCVPGIACEDIASIFEEHRLCKNSNMLHCEQYRNAMGIYVQDENKFVFNNVLVGEQAKARFRLTNPVKVPCKLSLHVKSALTKTAGRTSDVFELTPTKMCIPSHSHAFATVTFSPQAMQTYRAMFEASVEGAASLVPSGKVKALMFELLGEGNLPTVTVLRPALRNGRGQPVLQFKRLLVGRGQCLPLVMKNTGSVPAQMVISLTDKMSTFRLRAAPGTICRNLSSSHTQTDPGTDKPLADRFILVLKVQEQAEFEVEFRPELAQSFEASIQLVVQNNQFDQREVQLLGEGYRDIVTFDSISSKTHQDEDCADDLLHFGDCHVGRSYHETFTMTNQSNTAVLRFEWPTDGPVLHFSPRVGHLHAGCTKDVTVTFCSEEPTVLSARAMKCKLCRIILQQPVDQVPDWDDRLRTIHWVNTSQQASPQRPAKKKEIKTDPEPAHSVVENSYREMELMISAMCDYAKFTCNTEPIRFKDTMLYQTRVFQFQMVNEGRIKLEFSWQVSMETFGESICSDHAVKTPGSRQGSRASLRTASCLESLSRLMFGDADLPPFSVEPSMGFISPGAEQTFHVRFSPRKVAECEARLLCSIPNLKDGQGPVVSASGRSLLPYCHFHLEDSDYITAKRNRRLQGASLDPNTRVIEFTSVGTGVSAYRELSIMNPTNKPYSFTWRCDDPSISPFTCLTPKNSIEPGKKVEVSFEFQAQDFDLVESFWTFLIPERNLSLPFLLVGTVNDPEVYIDRAHLNLGSLLVGQEVHQTVYIVNAEEKPFQFTVQESSCHSEAFQNSLLLEPLQGSVPPKDKYPIVVSFKPCQEGMVTFNVVVKVKGKVESLCLNVKAEGYRMNAYVLCESPEGAVTELVQSKVHQVDFKMVELGDNSTCVFLVSNSGKLNLEVEYELWAPASLRRHLQVEPHADVVAEGRQSRCTVSFIPQQKCVLKDTGLKIKVKNGPTFSCSLLGFAASPELNFSFIKHDFGINFIYSDGMIPASCTLVISNKGERGISLGCLYSSTPFLEVDFIPEVLAPGASKEVLFTFYPQKAVQYHEIVVFEMNNCAKQAVEILGLGADMKIGVEDTKHKVVNLGVLRVGRKSRRVIPVVNNSHSPLTFSLRLSPSVDKLLDSRVLSVKPESEVTLKAQGGRCTVDILFSPKQRMTPFSEELLLECLGTVRPLLIFKGCCQAVEVQLDQDYLPFGAVVQRGHATRRVIMQNTGDIGAKFEWDVKRFAPDFSIKPAKGYISPGAEVPFEVTFTPVELGQDLCYNGLRCNIEGSEPVTLTLAGSCVTPPIVKEVVNFVCQVRNQQTQSLIVFNHTNQRCVLKPVIEGEHWRGPHTCILEANQESKAYEITYKPLVMTPEGIKHVGSVFFSFPDGTGVLYTLNGTAEPPKAVSTITHEIPCKTLHTQLLPVHNWLSKSQRFRAIIKLERPDNTVTLKGLDYVDVPALAKRDYQISFFAYKEGQYNAKATFLNEVTGEYLFYYLNFKATSPEVISTITMETTVRQTASASVKVENPLPNILVFNVDCRCADISVPPQLSVNGQSKGTLKFDYQPLIVGESTARLLLHNSELGSFHYKLLLKALPAPPEKPVYFSAPLGSSQHLSVNFTNYSRVEVEYTCKTDNADFTVDKSVTVAAGSHEGTEVSVNVGFEPSQLGEIRGTLTLYSSLGGEYTFPLCGTCTPPKAQGPFSIRSGTSISIPFRNIFQQATSFSLQVSNPAFTVHGVELMRPKKTHKIVVAFEGLPAGSTGTSIGTLTISSPRIEGHGQVVSWVYYLKGYSPELIQREKTS</sequence>
<evidence type="ECO:0000256" key="2">
    <source>
        <dbReference type="ARBA" id="ARBA00004496"/>
    </source>
</evidence>
<feature type="domain" description="HYDIN/VesB/CFA65-like Ig-like" evidence="8">
    <location>
        <begin position="195"/>
        <end position="288"/>
    </location>
</feature>
<dbReference type="InterPro" id="IPR053879">
    <property type="entry name" value="HYDIN_VesB_CFA65-like_Ig"/>
</dbReference>
<feature type="region of interest" description="Disordered" evidence="6">
    <location>
        <begin position="2341"/>
        <end position="2408"/>
    </location>
</feature>
<reference evidence="10" key="1">
    <citation type="submission" date="2025-08" db="UniProtKB">
        <authorList>
            <consortium name="RefSeq"/>
        </authorList>
    </citation>
    <scope>IDENTIFICATION</scope>
</reference>
<evidence type="ECO:0000256" key="4">
    <source>
        <dbReference type="ARBA" id="ARBA00023069"/>
    </source>
</evidence>
<proteinExistence type="predicted"/>
<evidence type="ECO:0000256" key="3">
    <source>
        <dbReference type="ARBA" id="ARBA00022490"/>
    </source>
</evidence>
<gene>
    <name evidence="10" type="primary">hydin</name>
</gene>
<dbReference type="Proteomes" id="UP000504632">
    <property type="component" value="Chromosome 2"/>
</dbReference>
<feature type="compositionally biased region" description="Polar residues" evidence="6">
    <location>
        <begin position="1"/>
        <end position="19"/>
    </location>
</feature>
<dbReference type="InterPro" id="IPR013783">
    <property type="entry name" value="Ig-like_fold"/>
</dbReference>
<feature type="compositionally biased region" description="Basic residues" evidence="6">
    <location>
        <begin position="2531"/>
        <end position="2541"/>
    </location>
</feature>
<feature type="compositionally biased region" description="Polar residues" evidence="6">
    <location>
        <begin position="2017"/>
        <end position="2032"/>
    </location>
</feature>
<feature type="region of interest" description="Disordered" evidence="6">
    <location>
        <begin position="2004"/>
        <end position="2042"/>
    </location>
</feature>
<feature type="region of interest" description="Disordered" evidence="6">
    <location>
        <begin position="3057"/>
        <end position="3077"/>
    </location>
</feature>
<feature type="domain" description="HYDIN/VesB/CFA65-like Ig-like" evidence="8">
    <location>
        <begin position="4338"/>
        <end position="4434"/>
    </location>
</feature>
<feature type="region of interest" description="Disordered" evidence="6">
    <location>
        <begin position="1"/>
        <end position="20"/>
    </location>
</feature>
<feature type="compositionally biased region" description="Basic and acidic residues" evidence="6">
    <location>
        <begin position="2219"/>
        <end position="2242"/>
    </location>
</feature>
<protein>
    <submittedName>
        <fullName evidence="10">Hydrocephalus-inducing protein homolog</fullName>
    </submittedName>
</protein>
<feature type="compositionally biased region" description="Basic and acidic residues" evidence="6">
    <location>
        <begin position="2004"/>
        <end position="2016"/>
    </location>
</feature>
<dbReference type="Gene3D" id="2.60.40.10">
    <property type="entry name" value="Immunoglobulins"/>
    <property type="match status" value="26"/>
</dbReference>
<dbReference type="GO" id="GO:1904158">
    <property type="term" value="P:axonemal central apparatus assembly"/>
    <property type="evidence" value="ECO:0007669"/>
    <property type="project" value="TreeGrafter"/>
</dbReference>
<dbReference type="GeneID" id="115804836"/>
<dbReference type="Gene3D" id="3.40.50.300">
    <property type="entry name" value="P-loop containing nucleotide triphosphate hydrolases"/>
    <property type="match status" value="1"/>
</dbReference>
<dbReference type="GO" id="GO:0005930">
    <property type="term" value="C:axoneme"/>
    <property type="evidence" value="ECO:0007669"/>
    <property type="project" value="TreeGrafter"/>
</dbReference>
<dbReference type="OrthoDB" id="442692at2759"/>
<feature type="compositionally biased region" description="Basic and acidic residues" evidence="6">
    <location>
        <begin position="2186"/>
        <end position="2211"/>
    </location>
</feature>
<evidence type="ECO:0000259" key="7">
    <source>
        <dbReference type="Pfam" id="PF17213"/>
    </source>
</evidence>
<feature type="domain" description="HYDIN/VesB/CFA65-like Ig-like" evidence="8">
    <location>
        <begin position="457"/>
        <end position="555"/>
    </location>
</feature>
<keyword evidence="3" id="KW-0963">Cytoplasm</keyword>
<keyword evidence="5" id="KW-0966">Cell projection</keyword>
<dbReference type="InterPro" id="IPR027417">
    <property type="entry name" value="P-loop_NTPase"/>
</dbReference>
<dbReference type="GO" id="GO:0003341">
    <property type="term" value="P:cilium movement"/>
    <property type="evidence" value="ECO:0007669"/>
    <property type="project" value="TreeGrafter"/>
</dbReference>